<dbReference type="Gene3D" id="3.30.565.10">
    <property type="entry name" value="Histidine kinase-like ATPase, C-terminal domain"/>
    <property type="match status" value="1"/>
</dbReference>
<keyword evidence="3" id="KW-0597">Phosphoprotein</keyword>
<dbReference type="InterPro" id="IPR005467">
    <property type="entry name" value="His_kinase_dom"/>
</dbReference>
<keyword evidence="5 8" id="KW-0418">Kinase</keyword>
<dbReference type="CDD" id="cd00082">
    <property type="entry name" value="HisKA"/>
    <property type="match status" value="1"/>
</dbReference>
<feature type="domain" description="Histidine kinase" evidence="7">
    <location>
        <begin position="92"/>
        <end position="306"/>
    </location>
</feature>
<dbReference type="SMART" id="SM00388">
    <property type="entry name" value="HisKA"/>
    <property type="match status" value="1"/>
</dbReference>
<dbReference type="InterPro" id="IPR003594">
    <property type="entry name" value="HATPase_dom"/>
</dbReference>
<gene>
    <name evidence="8" type="ORF">INF35_01460</name>
</gene>
<dbReference type="PANTHER" id="PTHR43711">
    <property type="entry name" value="TWO-COMPONENT HISTIDINE KINASE"/>
    <property type="match status" value="1"/>
</dbReference>
<dbReference type="GO" id="GO:0016301">
    <property type="term" value="F:kinase activity"/>
    <property type="evidence" value="ECO:0007669"/>
    <property type="project" value="UniProtKB-KW"/>
</dbReference>
<comment type="catalytic activity">
    <reaction evidence="1">
        <text>ATP + protein L-histidine = ADP + protein N-phospho-L-histidine.</text>
        <dbReference type="EC" id="2.7.13.3"/>
    </reaction>
</comment>
<keyword evidence="4" id="KW-0808">Transferase</keyword>
<organism evidence="8 9">
    <name type="scientific">Gemmiger gallinarum</name>
    <dbReference type="NCBI Taxonomy" id="2779354"/>
    <lineage>
        <taxon>Bacteria</taxon>
        <taxon>Bacillati</taxon>
        <taxon>Bacillota</taxon>
        <taxon>Clostridia</taxon>
        <taxon>Eubacteriales</taxon>
        <taxon>Gemmiger</taxon>
    </lineage>
</organism>
<evidence type="ECO:0000256" key="6">
    <source>
        <dbReference type="ARBA" id="ARBA00023012"/>
    </source>
</evidence>
<dbReference type="InterPro" id="IPR036097">
    <property type="entry name" value="HisK_dim/P_sf"/>
</dbReference>
<dbReference type="Pfam" id="PF00512">
    <property type="entry name" value="HisKA"/>
    <property type="match status" value="1"/>
</dbReference>
<dbReference type="Gene3D" id="1.10.287.130">
    <property type="match status" value="1"/>
</dbReference>
<dbReference type="PANTHER" id="PTHR43711:SF1">
    <property type="entry name" value="HISTIDINE KINASE 1"/>
    <property type="match status" value="1"/>
</dbReference>
<accession>A0ABR9R008</accession>
<evidence type="ECO:0000259" key="7">
    <source>
        <dbReference type="PROSITE" id="PS50109"/>
    </source>
</evidence>
<dbReference type="RefSeq" id="WP_087235987.1">
    <property type="nucleotide sequence ID" value="NZ_JADCKC010000001.1"/>
</dbReference>
<dbReference type="SUPFAM" id="SSF55874">
    <property type="entry name" value="ATPase domain of HSP90 chaperone/DNA topoisomerase II/histidine kinase"/>
    <property type="match status" value="1"/>
</dbReference>
<keyword evidence="6" id="KW-0902">Two-component regulatory system</keyword>
<evidence type="ECO:0000256" key="5">
    <source>
        <dbReference type="ARBA" id="ARBA00022777"/>
    </source>
</evidence>
<reference evidence="8 9" key="1">
    <citation type="submission" date="2020-10" db="EMBL/GenBank/DDBJ databases">
        <title>ChiBAC.</title>
        <authorList>
            <person name="Zenner C."/>
            <person name="Hitch T.C.A."/>
            <person name="Clavel T."/>
        </authorList>
    </citation>
    <scope>NUCLEOTIDE SEQUENCE [LARGE SCALE GENOMIC DNA]</scope>
    <source>
        <strain evidence="8 9">DSM 109015</strain>
    </source>
</reference>
<dbReference type="SUPFAM" id="SSF47384">
    <property type="entry name" value="Homodimeric domain of signal transducing histidine kinase"/>
    <property type="match status" value="1"/>
</dbReference>
<evidence type="ECO:0000256" key="1">
    <source>
        <dbReference type="ARBA" id="ARBA00000085"/>
    </source>
</evidence>
<evidence type="ECO:0000313" key="9">
    <source>
        <dbReference type="Proteomes" id="UP000768567"/>
    </source>
</evidence>
<evidence type="ECO:0000256" key="4">
    <source>
        <dbReference type="ARBA" id="ARBA00022679"/>
    </source>
</evidence>
<evidence type="ECO:0000313" key="8">
    <source>
        <dbReference type="EMBL" id="MBE5036467.1"/>
    </source>
</evidence>
<protein>
    <recommendedName>
        <fullName evidence="2">histidine kinase</fullName>
        <ecNumber evidence="2">2.7.13.3</ecNumber>
    </recommendedName>
</protein>
<proteinExistence type="predicted"/>
<name>A0ABR9R008_9FIRM</name>
<sequence length="306" mass="34371">MWVLFAALSAALLLICIWQRIQYRKLQKEINYISNRLETLSITSENGFVLLPTDHACMKKLGAAINTLLQNFYEKKSEYEQAQKAMAQVLTNISHDIRTPLTVLKGNSEMLAAKVDDVSVPEVIHTMATKIDRKADDLITTINDYFTMSKIASGDLPLKLQKENVSRLCQDTILEYYDLLEKQQFEVDIQIPATPIYADTDRDALQRILKNLIDNAIRHGGDGKYIALRLTAEKGKSVIEIEDHGKGMSPQQQKQIFTRNYTTAPKSSGNGLGLAIAKKLSMQIGAELQVHSIQNEQTVFSVILKS</sequence>
<evidence type="ECO:0000256" key="3">
    <source>
        <dbReference type="ARBA" id="ARBA00022553"/>
    </source>
</evidence>
<dbReference type="PRINTS" id="PR00344">
    <property type="entry name" value="BCTRLSENSOR"/>
</dbReference>
<dbReference type="InterPro" id="IPR036890">
    <property type="entry name" value="HATPase_C_sf"/>
</dbReference>
<dbReference type="PROSITE" id="PS50109">
    <property type="entry name" value="HIS_KIN"/>
    <property type="match status" value="1"/>
</dbReference>
<dbReference type="SMART" id="SM00387">
    <property type="entry name" value="HATPase_c"/>
    <property type="match status" value="1"/>
</dbReference>
<keyword evidence="9" id="KW-1185">Reference proteome</keyword>
<dbReference type="EC" id="2.7.13.3" evidence="2"/>
<dbReference type="EMBL" id="JADCKC010000001">
    <property type="protein sequence ID" value="MBE5036467.1"/>
    <property type="molecule type" value="Genomic_DNA"/>
</dbReference>
<dbReference type="InterPro" id="IPR004358">
    <property type="entry name" value="Sig_transdc_His_kin-like_C"/>
</dbReference>
<dbReference type="Proteomes" id="UP000768567">
    <property type="component" value="Unassembled WGS sequence"/>
</dbReference>
<comment type="caution">
    <text evidence="8">The sequence shown here is derived from an EMBL/GenBank/DDBJ whole genome shotgun (WGS) entry which is preliminary data.</text>
</comment>
<dbReference type="InterPro" id="IPR003661">
    <property type="entry name" value="HisK_dim/P_dom"/>
</dbReference>
<evidence type="ECO:0000256" key="2">
    <source>
        <dbReference type="ARBA" id="ARBA00012438"/>
    </source>
</evidence>
<dbReference type="Pfam" id="PF02518">
    <property type="entry name" value="HATPase_c"/>
    <property type="match status" value="1"/>
</dbReference>
<dbReference type="InterPro" id="IPR050736">
    <property type="entry name" value="Sensor_HK_Regulatory"/>
</dbReference>